<reference evidence="9 10" key="1">
    <citation type="submission" date="2018-08" db="EMBL/GenBank/DDBJ databases">
        <title>A genome reference for cultivated species of the human gut microbiota.</title>
        <authorList>
            <person name="Zou Y."/>
            <person name="Xue W."/>
            <person name="Luo G."/>
        </authorList>
    </citation>
    <scope>NUCLEOTIDE SEQUENCE [LARGE SCALE GENOMIC DNA]</scope>
    <source>
        <strain evidence="9 10">AF46-11NS</strain>
    </source>
</reference>
<keyword evidence="3 6" id="KW-0732">Signal</keyword>
<accession>A0A415FZA4</accession>
<gene>
    <name evidence="9" type="ORF">DW075_06075</name>
</gene>
<dbReference type="CDD" id="cd08977">
    <property type="entry name" value="SusD"/>
    <property type="match status" value="1"/>
</dbReference>
<dbReference type="Gene3D" id="1.25.40.390">
    <property type="match status" value="1"/>
</dbReference>
<evidence type="ECO:0000313" key="9">
    <source>
        <dbReference type="EMBL" id="RHK28492.1"/>
    </source>
</evidence>
<evidence type="ECO:0000256" key="1">
    <source>
        <dbReference type="ARBA" id="ARBA00004442"/>
    </source>
</evidence>
<keyword evidence="4" id="KW-0472">Membrane</keyword>
<dbReference type="PROSITE" id="PS51257">
    <property type="entry name" value="PROKAR_LIPOPROTEIN"/>
    <property type="match status" value="1"/>
</dbReference>
<dbReference type="GO" id="GO:0009279">
    <property type="term" value="C:cell outer membrane"/>
    <property type="evidence" value="ECO:0007669"/>
    <property type="project" value="UniProtKB-SubCell"/>
</dbReference>
<dbReference type="AlphaFoldDB" id="A0A415FZA4"/>
<feature type="chain" id="PRO_5019552820" evidence="6">
    <location>
        <begin position="22"/>
        <end position="540"/>
    </location>
</feature>
<name>A0A415FZA4_9BACE</name>
<comment type="caution">
    <text evidence="9">The sequence shown here is derived from an EMBL/GenBank/DDBJ whole genome shotgun (WGS) entry which is preliminary data.</text>
</comment>
<keyword evidence="5" id="KW-0998">Cell outer membrane</keyword>
<evidence type="ECO:0000256" key="3">
    <source>
        <dbReference type="ARBA" id="ARBA00022729"/>
    </source>
</evidence>
<dbReference type="RefSeq" id="WP_015531410.1">
    <property type="nucleotide sequence ID" value="NZ_JBCOER010000003.1"/>
</dbReference>
<evidence type="ECO:0000313" key="10">
    <source>
        <dbReference type="Proteomes" id="UP000285503"/>
    </source>
</evidence>
<dbReference type="InterPro" id="IPR011990">
    <property type="entry name" value="TPR-like_helical_dom_sf"/>
</dbReference>
<feature type="domain" description="SusD-like N-terminal" evidence="8">
    <location>
        <begin position="60"/>
        <end position="219"/>
    </location>
</feature>
<evidence type="ECO:0000256" key="6">
    <source>
        <dbReference type="SAM" id="SignalP"/>
    </source>
</evidence>
<dbReference type="SUPFAM" id="SSF48452">
    <property type="entry name" value="TPR-like"/>
    <property type="match status" value="1"/>
</dbReference>
<comment type="subcellular location">
    <subcellularLocation>
        <location evidence="1">Cell outer membrane</location>
    </subcellularLocation>
</comment>
<evidence type="ECO:0000256" key="5">
    <source>
        <dbReference type="ARBA" id="ARBA00023237"/>
    </source>
</evidence>
<organism evidence="9 10">
    <name type="scientific">Bacteroides xylanisolvens</name>
    <dbReference type="NCBI Taxonomy" id="371601"/>
    <lineage>
        <taxon>Bacteria</taxon>
        <taxon>Pseudomonadati</taxon>
        <taxon>Bacteroidota</taxon>
        <taxon>Bacteroidia</taxon>
        <taxon>Bacteroidales</taxon>
        <taxon>Bacteroidaceae</taxon>
        <taxon>Bacteroides</taxon>
    </lineage>
</organism>
<evidence type="ECO:0000256" key="4">
    <source>
        <dbReference type="ARBA" id="ARBA00023136"/>
    </source>
</evidence>
<dbReference type="Pfam" id="PF14322">
    <property type="entry name" value="SusD-like_3"/>
    <property type="match status" value="1"/>
</dbReference>
<evidence type="ECO:0000256" key="2">
    <source>
        <dbReference type="ARBA" id="ARBA00006275"/>
    </source>
</evidence>
<dbReference type="InterPro" id="IPR033985">
    <property type="entry name" value="SusD-like_N"/>
</dbReference>
<dbReference type="Proteomes" id="UP000285503">
    <property type="component" value="Unassembled WGS sequence"/>
</dbReference>
<proteinExistence type="inferred from homology"/>
<evidence type="ECO:0000259" key="7">
    <source>
        <dbReference type="Pfam" id="PF07980"/>
    </source>
</evidence>
<evidence type="ECO:0000259" key="8">
    <source>
        <dbReference type="Pfam" id="PF14322"/>
    </source>
</evidence>
<dbReference type="Pfam" id="PF07980">
    <property type="entry name" value="SusD_RagB"/>
    <property type="match status" value="1"/>
</dbReference>
<sequence length="540" mass="60967">MKTTIKNLILSAVLVVGGASCVDLDTAPYDRETDLTYWEEDPEAAVKALNTCYTYLGNMDEQLYCEAMTDNAYTKQPNDFTQNIGNGSYSTADSYVKQVWDGRYTGIRMCNQLLENIDRVPDLDPELKKRYIGEAKVLRAYSYYELYTKFGDIPYTTKVLSIKESMSIARTAKATVIANVLADLDEVINGNYLPTSYDADNKGRITRWAAMAIKAKIYLFEGNWTQVKNITSTIMTEGGFKLFYSDDKGASYAGLFEIANEYNSEVILDAQYRPTSREHQMMYVFLPPTLGGYSQLSPLQELVDSYIMLDGKTIKETGTSFDESHPYANRDPRLKATVMYTGNSYTLADGTEVVINCEKGEGKDGYGVGSDCSATGYYIKKYWDNTYRATLYSGLNPILIRYADILLMNAEALAELGELDKTAWDATIKPIRDRAGFTLASALEFPEGASKDKLIEIVRNERRSELALEGHRHKDIIRWRIADNVLNGWCHGLKTNDVVGTDDGYVRVENRTFNANKHYLWPIPQAERDLNGNLEQNPNW</sequence>
<feature type="domain" description="RagB/SusD" evidence="7">
    <location>
        <begin position="266"/>
        <end position="540"/>
    </location>
</feature>
<dbReference type="InterPro" id="IPR012944">
    <property type="entry name" value="SusD_RagB_dom"/>
</dbReference>
<feature type="signal peptide" evidence="6">
    <location>
        <begin position="1"/>
        <end position="21"/>
    </location>
</feature>
<dbReference type="EMBL" id="QRNE01000023">
    <property type="protein sequence ID" value="RHK28492.1"/>
    <property type="molecule type" value="Genomic_DNA"/>
</dbReference>
<comment type="similarity">
    <text evidence="2">Belongs to the SusD family.</text>
</comment>
<protein>
    <submittedName>
        <fullName evidence="9">RagB/SusD family nutrient uptake outer membrane protein</fullName>
    </submittedName>
</protein>